<organism evidence="1 2">
    <name type="scientific">Aphis craccivora</name>
    <name type="common">Cowpea aphid</name>
    <dbReference type="NCBI Taxonomy" id="307492"/>
    <lineage>
        <taxon>Eukaryota</taxon>
        <taxon>Metazoa</taxon>
        <taxon>Ecdysozoa</taxon>
        <taxon>Arthropoda</taxon>
        <taxon>Hexapoda</taxon>
        <taxon>Insecta</taxon>
        <taxon>Pterygota</taxon>
        <taxon>Neoptera</taxon>
        <taxon>Paraneoptera</taxon>
        <taxon>Hemiptera</taxon>
        <taxon>Sternorrhyncha</taxon>
        <taxon>Aphidomorpha</taxon>
        <taxon>Aphidoidea</taxon>
        <taxon>Aphididae</taxon>
        <taxon>Aphidini</taxon>
        <taxon>Aphis</taxon>
        <taxon>Aphis</taxon>
    </lineage>
</organism>
<evidence type="ECO:0000313" key="1">
    <source>
        <dbReference type="EMBL" id="KAF0734917.1"/>
    </source>
</evidence>
<dbReference type="Proteomes" id="UP000478052">
    <property type="component" value="Unassembled WGS sequence"/>
</dbReference>
<keyword evidence="1" id="KW-0436">Ligase</keyword>
<dbReference type="AlphaFoldDB" id="A0A6G0X4Z9"/>
<proteinExistence type="predicted"/>
<accession>A0A6G0X4Z9</accession>
<gene>
    <name evidence="1" type="ORF">FWK35_00035567</name>
</gene>
<protein>
    <submittedName>
        <fullName evidence="1">E3 SUMO-protein ligase KIAA1586-like</fullName>
    </submittedName>
</protein>
<name>A0A6G0X4Z9_APHCR</name>
<reference evidence="1 2" key="1">
    <citation type="submission" date="2019-08" db="EMBL/GenBank/DDBJ databases">
        <title>Whole genome of Aphis craccivora.</title>
        <authorList>
            <person name="Voronova N.V."/>
            <person name="Shulinski R.S."/>
            <person name="Bandarenka Y.V."/>
            <person name="Zhorov D.G."/>
            <person name="Warner D."/>
        </authorList>
    </citation>
    <scope>NUCLEOTIDE SEQUENCE [LARGE SCALE GENOMIC DNA]</scope>
    <source>
        <strain evidence="1">180601</strain>
        <tissue evidence="1">Whole Body</tissue>
    </source>
</reference>
<dbReference type="OrthoDB" id="6593157at2759"/>
<dbReference type="EMBL" id="VUJU01008147">
    <property type="protein sequence ID" value="KAF0734917.1"/>
    <property type="molecule type" value="Genomic_DNA"/>
</dbReference>
<dbReference type="PANTHER" id="PTHR46880">
    <property type="entry name" value="RAS-ASSOCIATING DOMAIN-CONTAINING PROTEIN"/>
    <property type="match status" value="1"/>
</dbReference>
<keyword evidence="2" id="KW-1185">Reference proteome</keyword>
<evidence type="ECO:0000313" key="2">
    <source>
        <dbReference type="Proteomes" id="UP000478052"/>
    </source>
</evidence>
<dbReference type="InterPro" id="IPR012337">
    <property type="entry name" value="RNaseH-like_sf"/>
</dbReference>
<dbReference type="PANTHER" id="PTHR46880:SF8">
    <property type="entry name" value="E3 SUMO-PROTEIN LIGASE KIAA1586"/>
    <property type="match status" value="1"/>
</dbReference>
<comment type="caution">
    <text evidence="1">The sequence shown here is derived from an EMBL/GenBank/DDBJ whole genome shotgun (WGS) entry which is preliminary data.</text>
</comment>
<dbReference type="SUPFAM" id="SSF53098">
    <property type="entry name" value="Ribonuclease H-like"/>
    <property type="match status" value="1"/>
</dbReference>
<sequence length="726" mass="82687">MKISTSDTDNCMVMNTNNELNGILQPDQKTDINITSDEDDVVQVAKPDCWDFKQVKYFSDEYQWLFFNGKNLGCKYCKNTNSTLLKSQGVHCAKEWINGEVCGMGDNMSKQQANLRKKICKHRNSKAHLHCEQIIEKSTFDVIPKQLMKLSDIECKKTEYIFRTAYYIAKNQRPYSDMPKLIDLQTKNSLDMGRILQSDKSCANIINHISSEMKKIICNDIVKHNRKVCIIVDESTTLSQKTMLVICLRTAIAGNNITFFFDIVELSNTSADSIKNAILSTLAMYGLIDDYLKNNFVAFVSDGASAMLGRISGVGTQLKKIYPKIIVWHCCNHRLELAVCDTLKEINAINYFQFFIEKLYSLYHQSPKNSNELKMCAASLEQNLMKIGKIFTIRWVASSEKTLKAVWNNFEALNKHFANSAIDNLRNSKERSKYSGLLKILASVEFVGNLGIMYDALTELADLSLLLQDRCLSLSEANSCIDRTIRIFDSMAENHGPKLKEVNDTFAKADAVFKNVKLATNKSIPKIIPSQFFRSLANNLRSRLFTTQASHVSSVNDYQFKEKYTQLLKDLDYLDVKNWPDDCDIMYGNENIRRLAEQFQVDEVSSVRGFRVFIDTKNSSKVLDLKPLLDAINTVAISSSECERVFSSMNNIVTTKRNALSTTNMSSLLYIHCIGPPVNLFEPNRYVTSWICNGNRSADEVCCPKRNVNDEGHTYQNMWSLLNQKH</sequence>
<dbReference type="GO" id="GO:0016874">
    <property type="term" value="F:ligase activity"/>
    <property type="evidence" value="ECO:0007669"/>
    <property type="project" value="UniProtKB-KW"/>
</dbReference>